<evidence type="ECO:0000256" key="5">
    <source>
        <dbReference type="ARBA" id="ARBA00022833"/>
    </source>
</evidence>
<keyword evidence="4 9" id="KW-0812">Transmembrane</keyword>
<dbReference type="Proteomes" id="UP000292702">
    <property type="component" value="Unassembled WGS sequence"/>
</dbReference>
<feature type="region of interest" description="Disordered" evidence="8">
    <location>
        <begin position="209"/>
        <end position="295"/>
    </location>
</feature>
<proteinExistence type="inferred from homology"/>
<accession>A0A4V2MVA9</accession>
<dbReference type="AlphaFoldDB" id="A0A4V2MVA9"/>
<dbReference type="InterPro" id="IPR027469">
    <property type="entry name" value="Cation_efflux_TMD_sf"/>
</dbReference>
<dbReference type="InterPro" id="IPR036837">
    <property type="entry name" value="Cation_efflux_CTD_sf"/>
</dbReference>
<evidence type="ECO:0000313" key="13">
    <source>
        <dbReference type="Proteomes" id="UP000292702"/>
    </source>
</evidence>
<dbReference type="GO" id="GO:0005385">
    <property type="term" value="F:zinc ion transmembrane transporter activity"/>
    <property type="evidence" value="ECO:0007669"/>
    <property type="project" value="TreeGrafter"/>
</dbReference>
<keyword evidence="6 9" id="KW-1133">Transmembrane helix</keyword>
<feature type="transmembrane region" description="Helical" evidence="9">
    <location>
        <begin position="75"/>
        <end position="96"/>
    </location>
</feature>
<feature type="region of interest" description="Disordered" evidence="8">
    <location>
        <begin position="138"/>
        <end position="188"/>
    </location>
</feature>
<dbReference type="OrthoDB" id="9944568at2759"/>
<sequence>MNRPSRIITLLVIDGIFFFVELIVGYAVGSLALVADSFHMLNDVMSLVVALYAIKLTNQTNTDSRYSYGWHRAEILAALINGVFLLALCFSISLEALERFFSTPEISNPKLVVLVGSLGLASNIVGLFLFHEHGHDHGHAHDNGKLPDSSSKPASIQSAADADANRTPRTASPAKFKRSRERSESYSSLYGHPVATRASMVQAAQDIADARSPSPVAHIRRSSSHHTRSRSVPALPNEVMGRPTTPLVASPETEIAPRNVNERTPLLQDNRSEDNVSEESVPHSLPPSGHGHSHGGSMNMRALVLHVIGDALGNVGVIATGLVIWLTSWSFKYYFDPVISLVITVIIFSSALPLVKSTSFILLQGVPSTVSLDDVRESILEVEGVLSLHELHVWQLSENKIVASVHVTASRNHDFMPVASKIRKALHLHGIHSSTIQPEYHHPLNSPPEEHLKTTAETSCLIPCPPDKACNPAENSCCPRPPPEV</sequence>
<dbReference type="NCBIfam" id="TIGR01297">
    <property type="entry name" value="CDF"/>
    <property type="match status" value="1"/>
</dbReference>
<dbReference type="SUPFAM" id="SSF161111">
    <property type="entry name" value="Cation efflux protein transmembrane domain-like"/>
    <property type="match status" value="1"/>
</dbReference>
<dbReference type="PANTHER" id="PTHR45820">
    <property type="entry name" value="FI23527P1"/>
    <property type="match status" value="1"/>
</dbReference>
<evidence type="ECO:0008006" key="14">
    <source>
        <dbReference type="Google" id="ProtNLM"/>
    </source>
</evidence>
<evidence type="ECO:0000256" key="9">
    <source>
        <dbReference type="SAM" id="Phobius"/>
    </source>
</evidence>
<evidence type="ECO:0000313" key="12">
    <source>
        <dbReference type="EMBL" id="TCD61757.1"/>
    </source>
</evidence>
<keyword evidence="13" id="KW-1185">Reference proteome</keyword>
<dbReference type="PANTHER" id="PTHR45820:SF4">
    <property type="entry name" value="ZINC TRANSPORTER 63C, ISOFORM F"/>
    <property type="match status" value="1"/>
</dbReference>
<evidence type="ECO:0000256" key="8">
    <source>
        <dbReference type="SAM" id="MobiDB-lite"/>
    </source>
</evidence>
<comment type="similarity">
    <text evidence="2">Belongs to the cation diffusion facilitator (CDF) transporter (TC 2.A.4) family. SLC30A subfamily.</text>
</comment>
<feature type="transmembrane region" description="Helical" evidence="9">
    <location>
        <begin position="34"/>
        <end position="54"/>
    </location>
</feature>
<evidence type="ECO:0000256" key="4">
    <source>
        <dbReference type="ARBA" id="ARBA00022692"/>
    </source>
</evidence>
<keyword evidence="3" id="KW-0813">Transport</keyword>
<keyword evidence="7 9" id="KW-0472">Membrane</keyword>
<dbReference type="STRING" id="92696.A0A4V2MVA9"/>
<evidence type="ECO:0000259" key="10">
    <source>
        <dbReference type="Pfam" id="PF01545"/>
    </source>
</evidence>
<gene>
    <name evidence="12" type="ORF">EIP91_007983</name>
</gene>
<evidence type="ECO:0000259" key="11">
    <source>
        <dbReference type="Pfam" id="PF16916"/>
    </source>
</evidence>
<dbReference type="EMBL" id="RWJN01000433">
    <property type="protein sequence ID" value="TCD61757.1"/>
    <property type="molecule type" value="Genomic_DNA"/>
</dbReference>
<feature type="domain" description="Cation efflux protein transmembrane" evidence="10">
    <location>
        <begin position="8"/>
        <end position="363"/>
    </location>
</feature>
<feature type="compositionally biased region" description="Polar residues" evidence="8">
    <location>
        <begin position="148"/>
        <end position="158"/>
    </location>
</feature>
<feature type="transmembrane region" description="Helical" evidence="9">
    <location>
        <begin position="338"/>
        <end position="355"/>
    </location>
</feature>
<evidence type="ECO:0000256" key="3">
    <source>
        <dbReference type="ARBA" id="ARBA00022448"/>
    </source>
</evidence>
<dbReference type="Pfam" id="PF01545">
    <property type="entry name" value="Cation_efflux"/>
    <property type="match status" value="1"/>
</dbReference>
<feature type="transmembrane region" description="Helical" evidence="9">
    <location>
        <begin position="303"/>
        <end position="326"/>
    </location>
</feature>
<dbReference type="GO" id="GO:0006882">
    <property type="term" value="P:intracellular zinc ion homeostasis"/>
    <property type="evidence" value="ECO:0007669"/>
    <property type="project" value="TreeGrafter"/>
</dbReference>
<dbReference type="InterPro" id="IPR058533">
    <property type="entry name" value="Cation_efflux_TM"/>
</dbReference>
<name>A0A4V2MVA9_9APHY</name>
<comment type="caution">
    <text evidence="12">The sequence shown here is derived from an EMBL/GenBank/DDBJ whole genome shotgun (WGS) entry which is preliminary data.</text>
</comment>
<protein>
    <recommendedName>
        <fullName evidence="14">Cation efflux protein</fullName>
    </recommendedName>
</protein>
<organism evidence="12 13">
    <name type="scientific">Steccherinum ochraceum</name>
    <dbReference type="NCBI Taxonomy" id="92696"/>
    <lineage>
        <taxon>Eukaryota</taxon>
        <taxon>Fungi</taxon>
        <taxon>Dikarya</taxon>
        <taxon>Basidiomycota</taxon>
        <taxon>Agaricomycotina</taxon>
        <taxon>Agaricomycetes</taxon>
        <taxon>Polyporales</taxon>
        <taxon>Steccherinaceae</taxon>
        <taxon>Steccherinum</taxon>
    </lineage>
</organism>
<keyword evidence="5" id="KW-0862">Zinc</keyword>
<dbReference type="GO" id="GO:0016020">
    <property type="term" value="C:membrane"/>
    <property type="evidence" value="ECO:0007669"/>
    <property type="project" value="UniProtKB-SubCell"/>
</dbReference>
<dbReference type="InterPro" id="IPR002524">
    <property type="entry name" value="Cation_efflux"/>
</dbReference>
<feature type="transmembrane region" description="Helical" evidence="9">
    <location>
        <begin position="111"/>
        <end position="130"/>
    </location>
</feature>
<comment type="subcellular location">
    <subcellularLocation>
        <location evidence="1">Membrane</location>
        <topology evidence="1">Multi-pass membrane protein</topology>
    </subcellularLocation>
</comment>
<feature type="domain" description="Cation efflux protein cytoplasmic" evidence="11">
    <location>
        <begin position="368"/>
        <end position="439"/>
    </location>
</feature>
<reference evidence="12 13" key="1">
    <citation type="submission" date="2018-11" db="EMBL/GenBank/DDBJ databases">
        <title>Genome assembly of Steccherinum ochraceum LE-BIN_3174, the white-rot fungus of the Steccherinaceae family (The Residual Polyporoid clade, Polyporales, Basidiomycota).</title>
        <authorList>
            <person name="Fedorova T.V."/>
            <person name="Glazunova O.A."/>
            <person name="Landesman E.O."/>
            <person name="Moiseenko K.V."/>
            <person name="Psurtseva N.V."/>
            <person name="Savinova O.S."/>
            <person name="Shakhova N.V."/>
            <person name="Tyazhelova T.V."/>
            <person name="Vasina D.V."/>
        </authorList>
    </citation>
    <scope>NUCLEOTIDE SEQUENCE [LARGE SCALE GENOMIC DNA]</scope>
    <source>
        <strain evidence="12 13">LE-BIN_3174</strain>
    </source>
</reference>
<feature type="compositionally biased region" description="Basic residues" evidence="8">
    <location>
        <begin position="218"/>
        <end position="229"/>
    </location>
</feature>
<evidence type="ECO:0000256" key="2">
    <source>
        <dbReference type="ARBA" id="ARBA00008873"/>
    </source>
</evidence>
<evidence type="ECO:0000256" key="6">
    <source>
        <dbReference type="ARBA" id="ARBA00022989"/>
    </source>
</evidence>
<dbReference type="Pfam" id="PF16916">
    <property type="entry name" value="ZT_dimer"/>
    <property type="match status" value="1"/>
</dbReference>
<dbReference type="InterPro" id="IPR027470">
    <property type="entry name" value="Cation_efflux_CTD"/>
</dbReference>
<feature type="transmembrane region" description="Helical" evidence="9">
    <location>
        <begin position="7"/>
        <end position="28"/>
    </location>
</feature>
<evidence type="ECO:0000256" key="7">
    <source>
        <dbReference type="ARBA" id="ARBA00023136"/>
    </source>
</evidence>
<evidence type="ECO:0000256" key="1">
    <source>
        <dbReference type="ARBA" id="ARBA00004141"/>
    </source>
</evidence>
<dbReference type="SUPFAM" id="SSF160240">
    <property type="entry name" value="Cation efflux protein cytoplasmic domain-like"/>
    <property type="match status" value="1"/>
</dbReference>
<dbReference type="Gene3D" id="1.20.1510.10">
    <property type="entry name" value="Cation efflux protein transmembrane domain"/>
    <property type="match status" value="2"/>
</dbReference>